<protein>
    <submittedName>
        <fullName evidence="5">Haloacid dehalogenase</fullName>
    </submittedName>
</protein>
<dbReference type="InterPro" id="IPR041492">
    <property type="entry name" value="HAD_2"/>
</dbReference>
<dbReference type="GO" id="GO:0046872">
    <property type="term" value="F:metal ion binding"/>
    <property type="evidence" value="ECO:0007669"/>
    <property type="project" value="UniProtKB-KW"/>
</dbReference>
<dbReference type="InterPro" id="IPR006439">
    <property type="entry name" value="HAD-SF_hydro_IA"/>
</dbReference>
<evidence type="ECO:0000313" key="8">
    <source>
        <dbReference type="Proteomes" id="UP000307362"/>
    </source>
</evidence>
<keyword evidence="1" id="KW-0479">Metal-binding</keyword>
<dbReference type="Proteomes" id="UP000307362">
    <property type="component" value="Unassembled WGS sequence"/>
</dbReference>
<proteinExistence type="predicted"/>
<dbReference type="NCBIfam" id="TIGR01509">
    <property type="entry name" value="HAD-SF-IA-v3"/>
    <property type="match status" value="1"/>
</dbReference>
<comment type="caution">
    <text evidence="5">The sequence shown here is derived from an EMBL/GenBank/DDBJ whole genome shotgun (WGS) entry which is preliminary data.</text>
</comment>
<organism evidence="5 7">
    <name type="scientific">Pseudoalteromonas phenolica</name>
    <dbReference type="NCBI Taxonomy" id="161398"/>
    <lineage>
        <taxon>Bacteria</taxon>
        <taxon>Pseudomonadati</taxon>
        <taxon>Pseudomonadota</taxon>
        <taxon>Gammaproteobacteria</taxon>
        <taxon>Alteromonadales</taxon>
        <taxon>Pseudoalteromonadaceae</taxon>
        <taxon>Pseudoalteromonas</taxon>
    </lineage>
</organism>
<keyword evidence="2" id="KW-0378">Hydrolase</keyword>
<evidence type="ECO:0000313" key="5">
    <source>
        <dbReference type="EMBL" id="RZQ54453.1"/>
    </source>
</evidence>
<dbReference type="EMBL" id="PPSX01000014">
    <property type="protein sequence ID" value="RZQ54453.1"/>
    <property type="molecule type" value="Genomic_DNA"/>
</dbReference>
<dbReference type="EMBL" id="PNCM01000036">
    <property type="protein sequence ID" value="TMP78665.1"/>
    <property type="molecule type" value="Genomic_DNA"/>
</dbReference>
<evidence type="ECO:0000313" key="7">
    <source>
        <dbReference type="Proteomes" id="UP000291338"/>
    </source>
</evidence>
<sequence length="214" mass="23038">MKAVIFDLDGTLLDTTDDLGAALNHVLEINGLAAVAREVYSPAISDGVKALLEVGFGSRLAEFDLARLRQDVLDYYEANIAVHTDCFDGVPELIQSLINDDIKVAIMTNKPTFLTLPLVGQISALKEIEVIVCGDTLDEAKPSPKPLLYAAKQLGITSSECLYVGDAQRDIQAAKAAGMTSACALWGYIPSLEDAYSWQADLNLTNPLSVLDHI</sequence>
<dbReference type="PANTHER" id="PTHR43434:SF23">
    <property type="entry name" value="PHOSPHOGLYCOLATE PHOSPHATASE"/>
    <property type="match status" value="1"/>
</dbReference>
<dbReference type="InterPro" id="IPR036412">
    <property type="entry name" value="HAD-like_sf"/>
</dbReference>
<dbReference type="NCBIfam" id="TIGR01549">
    <property type="entry name" value="HAD-SF-IA-v1"/>
    <property type="match status" value="1"/>
</dbReference>
<dbReference type="GO" id="GO:0005829">
    <property type="term" value="C:cytosol"/>
    <property type="evidence" value="ECO:0007669"/>
    <property type="project" value="TreeGrafter"/>
</dbReference>
<name>A0A4Q7IPX4_9GAMM</name>
<gene>
    <name evidence="5" type="ORF">C1E23_03950</name>
    <name evidence="6" type="ORF">CWB73_16100</name>
</gene>
<evidence type="ECO:0000256" key="1">
    <source>
        <dbReference type="ARBA" id="ARBA00022723"/>
    </source>
</evidence>
<dbReference type="PANTHER" id="PTHR43434">
    <property type="entry name" value="PHOSPHOGLYCOLATE PHOSPHATASE"/>
    <property type="match status" value="1"/>
</dbReference>
<reference evidence="6" key="4">
    <citation type="submission" date="2019-09" db="EMBL/GenBank/DDBJ databases">
        <title>Co-occurence of chitin degradation, pigmentation and bioactivity in marine Pseudoalteromonas.</title>
        <authorList>
            <person name="Sonnenschein E.C."/>
            <person name="Bech P.K."/>
        </authorList>
    </citation>
    <scope>NUCLEOTIDE SEQUENCE</scope>
    <source>
        <strain evidence="6">S1189</strain>
    </source>
</reference>
<dbReference type="OrthoDB" id="9776368at2"/>
<dbReference type="Gene3D" id="1.10.150.240">
    <property type="entry name" value="Putative phosphatase, domain 2"/>
    <property type="match status" value="1"/>
</dbReference>
<dbReference type="SFLD" id="SFLDS00003">
    <property type="entry name" value="Haloacid_Dehalogenase"/>
    <property type="match status" value="1"/>
</dbReference>
<reference evidence="8" key="3">
    <citation type="submission" date="2019-06" db="EMBL/GenBank/DDBJ databases">
        <title>Co-occurence of chitin degradation, pigmentation and bioactivity in marine Pseudoalteromonas.</title>
        <authorList>
            <person name="Sonnenschein E.C."/>
            <person name="Bech P.K."/>
        </authorList>
    </citation>
    <scope>NUCLEOTIDE SEQUENCE [LARGE SCALE GENOMIC DNA]</scope>
    <source>
        <strain evidence="8">S1189</strain>
    </source>
</reference>
<accession>A0A4Q7IPX4</accession>
<dbReference type="InterPro" id="IPR050155">
    <property type="entry name" value="HAD-like_hydrolase_sf"/>
</dbReference>
<keyword evidence="4" id="KW-0119">Carbohydrate metabolism</keyword>
<dbReference type="SUPFAM" id="SSF56784">
    <property type="entry name" value="HAD-like"/>
    <property type="match status" value="1"/>
</dbReference>
<reference evidence="6 8" key="1">
    <citation type="submission" date="2017-12" db="EMBL/GenBank/DDBJ databases">
        <authorList>
            <person name="Paulsen S."/>
            <person name="Gram L.K."/>
        </authorList>
    </citation>
    <scope>NUCLEOTIDE SEQUENCE [LARGE SCALE GENOMIC DNA]</scope>
    <source>
        <strain evidence="6 8">S1189</strain>
    </source>
</reference>
<dbReference type="RefSeq" id="WP_130254327.1">
    <property type="nucleotide sequence ID" value="NZ_PNCM01000036.1"/>
</dbReference>
<evidence type="ECO:0000256" key="4">
    <source>
        <dbReference type="ARBA" id="ARBA00023277"/>
    </source>
</evidence>
<dbReference type="InterPro" id="IPR023214">
    <property type="entry name" value="HAD_sf"/>
</dbReference>
<dbReference type="GO" id="GO:0006281">
    <property type="term" value="P:DNA repair"/>
    <property type="evidence" value="ECO:0007669"/>
    <property type="project" value="TreeGrafter"/>
</dbReference>
<dbReference type="SFLD" id="SFLDG01129">
    <property type="entry name" value="C1.5:_HAD__Beta-PGM__Phosphata"/>
    <property type="match status" value="1"/>
</dbReference>
<dbReference type="GO" id="GO:0008967">
    <property type="term" value="F:phosphoglycolate phosphatase activity"/>
    <property type="evidence" value="ECO:0007669"/>
    <property type="project" value="TreeGrafter"/>
</dbReference>
<dbReference type="Proteomes" id="UP000291338">
    <property type="component" value="Unassembled WGS sequence"/>
</dbReference>
<dbReference type="InterPro" id="IPR023198">
    <property type="entry name" value="PGP-like_dom2"/>
</dbReference>
<evidence type="ECO:0000256" key="3">
    <source>
        <dbReference type="ARBA" id="ARBA00022842"/>
    </source>
</evidence>
<dbReference type="Gene3D" id="3.40.50.1000">
    <property type="entry name" value="HAD superfamily/HAD-like"/>
    <property type="match status" value="1"/>
</dbReference>
<evidence type="ECO:0000256" key="2">
    <source>
        <dbReference type="ARBA" id="ARBA00022801"/>
    </source>
</evidence>
<keyword evidence="3" id="KW-0460">Magnesium</keyword>
<evidence type="ECO:0000313" key="6">
    <source>
        <dbReference type="EMBL" id="TMP78665.1"/>
    </source>
</evidence>
<dbReference type="AlphaFoldDB" id="A0A4Q7IPX4"/>
<dbReference type="Pfam" id="PF13419">
    <property type="entry name" value="HAD_2"/>
    <property type="match status" value="1"/>
</dbReference>
<reference evidence="5 7" key="2">
    <citation type="submission" date="2018-01" db="EMBL/GenBank/DDBJ databases">
        <title>Co-occurrence of chitin degradation, pigmentation and bioactivity in marine Pseudoalteromonas.</title>
        <authorList>
            <person name="Paulsen S."/>
            <person name="Gram L."/>
            <person name="Machado H."/>
        </authorList>
    </citation>
    <scope>NUCLEOTIDE SEQUENCE [LARGE SCALE GENOMIC DNA]</scope>
    <source>
        <strain evidence="5 7">S3898</strain>
    </source>
</reference>